<feature type="domain" description="Methyltransferase FkbM" evidence="2">
    <location>
        <begin position="45"/>
        <end position="205"/>
    </location>
</feature>
<dbReference type="InterPro" id="IPR006342">
    <property type="entry name" value="FkbM_mtfrase"/>
</dbReference>
<protein>
    <recommendedName>
        <fullName evidence="2">Methyltransferase FkbM domain-containing protein</fullName>
    </recommendedName>
</protein>
<reference evidence="3" key="1">
    <citation type="submission" date="2021-03" db="EMBL/GenBank/DDBJ databases">
        <authorList>
            <person name="Peeters C."/>
        </authorList>
    </citation>
    <scope>NUCLEOTIDE SEQUENCE</scope>
    <source>
        <strain evidence="3">LMG 31506</strain>
    </source>
</reference>
<dbReference type="GO" id="GO:0008171">
    <property type="term" value="F:O-methyltransferase activity"/>
    <property type="evidence" value="ECO:0007669"/>
    <property type="project" value="TreeGrafter"/>
</dbReference>
<dbReference type="PANTHER" id="PTHR36973:SF4">
    <property type="entry name" value="NODULATION PROTEIN"/>
    <property type="match status" value="1"/>
</dbReference>
<dbReference type="PANTHER" id="PTHR36973">
    <property type="entry name" value="SLL1456 PROTEIN-RELATED"/>
    <property type="match status" value="1"/>
</dbReference>
<evidence type="ECO:0000259" key="2">
    <source>
        <dbReference type="Pfam" id="PF05050"/>
    </source>
</evidence>
<proteinExistence type="predicted"/>
<dbReference type="SUPFAM" id="SSF53335">
    <property type="entry name" value="S-adenosyl-L-methionine-dependent methyltransferases"/>
    <property type="match status" value="1"/>
</dbReference>
<gene>
    <name evidence="3" type="ORF">LMG31506_00507</name>
</gene>
<name>A0A916IR74_9BURK</name>
<keyword evidence="1" id="KW-0175">Coiled coil</keyword>
<comment type="caution">
    <text evidence="3">The sequence shown here is derived from an EMBL/GenBank/DDBJ whole genome shotgun (WGS) entry which is preliminary data.</text>
</comment>
<accession>A0A916IR74</accession>
<organism evidence="3 4">
    <name type="scientific">Cupriavidus yeoncheonensis</name>
    <dbReference type="NCBI Taxonomy" id="1462994"/>
    <lineage>
        <taxon>Bacteria</taxon>
        <taxon>Pseudomonadati</taxon>
        <taxon>Pseudomonadota</taxon>
        <taxon>Betaproteobacteria</taxon>
        <taxon>Burkholderiales</taxon>
        <taxon>Burkholderiaceae</taxon>
        <taxon>Cupriavidus</taxon>
    </lineage>
</organism>
<keyword evidence="4" id="KW-1185">Reference proteome</keyword>
<evidence type="ECO:0000313" key="3">
    <source>
        <dbReference type="EMBL" id="CAG2128624.1"/>
    </source>
</evidence>
<dbReference type="Proteomes" id="UP000672934">
    <property type="component" value="Unassembled WGS sequence"/>
</dbReference>
<dbReference type="InterPro" id="IPR029063">
    <property type="entry name" value="SAM-dependent_MTases_sf"/>
</dbReference>
<dbReference type="NCBIfam" id="TIGR01444">
    <property type="entry name" value="fkbM_fam"/>
    <property type="match status" value="1"/>
</dbReference>
<dbReference type="AlphaFoldDB" id="A0A916IR74"/>
<dbReference type="EMBL" id="CAJPUY010000002">
    <property type="protein sequence ID" value="CAG2128624.1"/>
    <property type="molecule type" value="Genomic_DNA"/>
</dbReference>
<evidence type="ECO:0000313" key="4">
    <source>
        <dbReference type="Proteomes" id="UP000672934"/>
    </source>
</evidence>
<dbReference type="InterPro" id="IPR053188">
    <property type="entry name" value="FkbM_Methyltransferase"/>
</dbReference>
<evidence type="ECO:0000256" key="1">
    <source>
        <dbReference type="SAM" id="Coils"/>
    </source>
</evidence>
<dbReference type="Gene3D" id="3.40.50.150">
    <property type="entry name" value="Vaccinia Virus protein VP39"/>
    <property type="match status" value="1"/>
</dbReference>
<dbReference type="Pfam" id="PF05050">
    <property type="entry name" value="Methyltransf_21"/>
    <property type="match status" value="1"/>
</dbReference>
<sequence>MCQNGHWLPHVQNSKVMTITSYAQNLEDIVLWRALKQVSNGFYVDVGANDPDVDSVTRLFYEHGWSGINIEPEHDYWRRLSEARTRDVNLPIAVGESKGIASFYSVPQRGLSTLDPTVADAYRAGGTDVVAHQIEVDTLSNVLDSYATGPVHFLKIDVEGAEGAVLKGLNLKVWRPWVLVVEATKPNSTEPNHQLWESSVLLAGYSFVYFDGLNRFYVAEEQRNLEGAFGVPPNVFDDFVIDRMVSVGRVEERQADVAERAEMARQTRQRESDLAKVVRRYETLCTELEQMRTENRRLQASLDAVYGSTSWRLTKPLRAFANTLPAIRRPRASALAISKRVIRALVPIVQAQAWLRPILRWIARQFPGFWDWLMRRVRGAIANEVLVVPYLTEDAQMFKAALINRLHTENKISGEPS</sequence>
<feature type="coiled-coil region" evidence="1">
    <location>
        <begin position="274"/>
        <end position="301"/>
    </location>
</feature>